<evidence type="ECO:0000313" key="1">
    <source>
        <dbReference type="EMBL" id="AWB24247.1"/>
    </source>
</evidence>
<evidence type="ECO:0000313" key="2">
    <source>
        <dbReference type="Proteomes" id="UP000244755"/>
    </source>
</evidence>
<keyword evidence="2" id="KW-1185">Reference proteome</keyword>
<gene>
    <name evidence="1" type="ORF">DA075_27995</name>
</gene>
<dbReference type="EMBL" id="CP028843">
    <property type="protein sequence ID" value="AWB24247.1"/>
    <property type="molecule type" value="Genomic_DNA"/>
</dbReference>
<dbReference type="Proteomes" id="UP000244755">
    <property type="component" value="Chromosome 1"/>
</dbReference>
<dbReference type="KEGG" id="mee:DA075_27995"/>
<name>A0A2R4WRU2_9HYPH</name>
<sequence>MIVGRLCPYLTQKQAAAGLLTNECVVRSPPRPGSITANGPGSATFRESDIEDFGDEYMLSSMAAEALGVRTAPVRDRMTERGFCPALVLASGAAVVWHRRDIDRASEEACALRRPFAAAWITPWVAPSSEGWPRTPAPPAQGALRGSRLNRSGFVGG</sequence>
<organism evidence="1 2">
    <name type="scientific">Methylobacterium currus</name>
    <dbReference type="NCBI Taxonomy" id="2051553"/>
    <lineage>
        <taxon>Bacteria</taxon>
        <taxon>Pseudomonadati</taxon>
        <taxon>Pseudomonadota</taxon>
        <taxon>Alphaproteobacteria</taxon>
        <taxon>Hyphomicrobiales</taxon>
        <taxon>Methylobacteriaceae</taxon>
        <taxon>Methylobacterium</taxon>
    </lineage>
</organism>
<accession>A0A2R4WRU2</accession>
<dbReference type="AlphaFoldDB" id="A0A2R4WRU2"/>
<protein>
    <submittedName>
        <fullName evidence="1">Uncharacterized protein</fullName>
    </submittedName>
</protein>
<proteinExistence type="predicted"/>
<reference evidence="1 2" key="1">
    <citation type="submission" date="2018-04" db="EMBL/GenBank/DDBJ databases">
        <title>Methylobacterium sp. PR1016A genome.</title>
        <authorList>
            <person name="Park W."/>
        </authorList>
    </citation>
    <scope>NUCLEOTIDE SEQUENCE [LARGE SCALE GENOMIC DNA]</scope>
    <source>
        <strain evidence="1 2">PR1016A</strain>
    </source>
</reference>